<proteinExistence type="predicted"/>
<reference evidence="2" key="1">
    <citation type="submission" date="2021-03" db="EMBL/GenBank/DDBJ databases">
        <title>Acanthopleuribacteraceae sp. M133.</title>
        <authorList>
            <person name="Wang G."/>
        </authorList>
    </citation>
    <scope>NUCLEOTIDE SEQUENCE</scope>
    <source>
        <strain evidence="2">M133</strain>
    </source>
</reference>
<keyword evidence="3" id="KW-1185">Reference proteome</keyword>
<sequence>MKCPICRHQSMVTVNLEDGPKAYHCGACEGDWIMANDYEYWLASREVAEESAHPLTQFEIQDSPVPKLCPTCRQILFKYRVRQDIQFHLDHCRGCGGVWFDKDEWKVLRSVNLHDEFYKIFTRAWQEKLKQLDQRDNFAKLYRDRFGEDDYAELRKIKAWVEAHPHQQLILGYLTSEDPYRP</sequence>
<dbReference type="EMBL" id="CP071793">
    <property type="protein sequence ID" value="QTD50009.1"/>
    <property type="molecule type" value="Genomic_DNA"/>
</dbReference>
<protein>
    <submittedName>
        <fullName evidence="2">Zf-TFIIB domain-containing protein</fullName>
    </submittedName>
</protein>
<dbReference type="Pfam" id="PF13453">
    <property type="entry name" value="Zn_ribbon_TFIIB"/>
    <property type="match status" value="2"/>
</dbReference>
<name>A0A8A4TJ03_SULCO</name>
<accession>A0A8A4TJ03</accession>
<dbReference type="InterPro" id="IPR027392">
    <property type="entry name" value="TF_Znf"/>
</dbReference>
<dbReference type="AlphaFoldDB" id="A0A8A4TJ03"/>
<dbReference type="KEGG" id="scor:J3U87_30875"/>
<dbReference type="Proteomes" id="UP000663929">
    <property type="component" value="Chromosome"/>
</dbReference>
<feature type="domain" description="Transcription factor zinc-finger" evidence="1">
    <location>
        <begin position="2"/>
        <end position="43"/>
    </location>
</feature>
<dbReference type="RefSeq" id="WP_237379640.1">
    <property type="nucleotide sequence ID" value="NZ_CP071793.1"/>
</dbReference>
<gene>
    <name evidence="2" type="ORF">J3U87_30875</name>
</gene>
<evidence type="ECO:0000259" key="1">
    <source>
        <dbReference type="Pfam" id="PF13453"/>
    </source>
</evidence>
<organism evidence="2 3">
    <name type="scientific">Sulfidibacter corallicola</name>
    <dbReference type="NCBI Taxonomy" id="2818388"/>
    <lineage>
        <taxon>Bacteria</taxon>
        <taxon>Pseudomonadati</taxon>
        <taxon>Acidobacteriota</taxon>
        <taxon>Holophagae</taxon>
        <taxon>Acanthopleuribacterales</taxon>
        <taxon>Acanthopleuribacteraceae</taxon>
        <taxon>Sulfidibacter</taxon>
    </lineage>
</organism>
<feature type="domain" description="Transcription factor zinc-finger" evidence="1">
    <location>
        <begin position="69"/>
        <end position="104"/>
    </location>
</feature>
<evidence type="ECO:0000313" key="2">
    <source>
        <dbReference type="EMBL" id="QTD50009.1"/>
    </source>
</evidence>
<evidence type="ECO:0000313" key="3">
    <source>
        <dbReference type="Proteomes" id="UP000663929"/>
    </source>
</evidence>